<organism evidence="1 2">
    <name type="scientific">Piloderma croceum (strain F 1598)</name>
    <dbReference type="NCBI Taxonomy" id="765440"/>
    <lineage>
        <taxon>Eukaryota</taxon>
        <taxon>Fungi</taxon>
        <taxon>Dikarya</taxon>
        <taxon>Basidiomycota</taxon>
        <taxon>Agaricomycotina</taxon>
        <taxon>Agaricomycetes</taxon>
        <taxon>Agaricomycetidae</taxon>
        <taxon>Atheliales</taxon>
        <taxon>Atheliaceae</taxon>
        <taxon>Piloderma</taxon>
    </lineage>
</organism>
<dbReference type="HOGENOM" id="CLU_1750408_0_0_1"/>
<reference evidence="1 2" key="1">
    <citation type="submission" date="2014-04" db="EMBL/GenBank/DDBJ databases">
        <authorList>
            <consortium name="DOE Joint Genome Institute"/>
            <person name="Kuo A."/>
            <person name="Tarkka M."/>
            <person name="Buscot F."/>
            <person name="Kohler A."/>
            <person name="Nagy L.G."/>
            <person name="Floudas D."/>
            <person name="Copeland A."/>
            <person name="Barry K.W."/>
            <person name="Cichocki N."/>
            <person name="Veneault-Fourrey C."/>
            <person name="LaButti K."/>
            <person name="Lindquist E.A."/>
            <person name="Lipzen A."/>
            <person name="Lundell T."/>
            <person name="Morin E."/>
            <person name="Murat C."/>
            <person name="Sun H."/>
            <person name="Tunlid A."/>
            <person name="Henrissat B."/>
            <person name="Grigoriev I.V."/>
            <person name="Hibbett D.S."/>
            <person name="Martin F."/>
            <person name="Nordberg H.P."/>
            <person name="Cantor M.N."/>
            <person name="Hua S.X."/>
        </authorList>
    </citation>
    <scope>NUCLEOTIDE SEQUENCE [LARGE SCALE GENOMIC DNA]</scope>
    <source>
        <strain evidence="1 2">F 1598</strain>
    </source>
</reference>
<keyword evidence="2" id="KW-1185">Reference proteome</keyword>
<proteinExistence type="predicted"/>
<dbReference type="AlphaFoldDB" id="A0A0C3BBC3"/>
<dbReference type="InParanoid" id="A0A0C3BBC3"/>
<dbReference type="OrthoDB" id="3263473at2759"/>
<accession>A0A0C3BBC3</accession>
<dbReference type="STRING" id="765440.A0A0C3BBC3"/>
<evidence type="ECO:0000313" key="1">
    <source>
        <dbReference type="EMBL" id="KIM74602.1"/>
    </source>
</evidence>
<name>A0A0C3BBC3_PILCF</name>
<dbReference type="EMBL" id="KN833058">
    <property type="protein sequence ID" value="KIM74602.1"/>
    <property type="molecule type" value="Genomic_DNA"/>
</dbReference>
<reference evidence="2" key="2">
    <citation type="submission" date="2015-01" db="EMBL/GenBank/DDBJ databases">
        <title>Evolutionary Origins and Diversification of the Mycorrhizal Mutualists.</title>
        <authorList>
            <consortium name="DOE Joint Genome Institute"/>
            <consortium name="Mycorrhizal Genomics Consortium"/>
            <person name="Kohler A."/>
            <person name="Kuo A."/>
            <person name="Nagy L.G."/>
            <person name="Floudas D."/>
            <person name="Copeland A."/>
            <person name="Barry K.W."/>
            <person name="Cichocki N."/>
            <person name="Veneault-Fourrey C."/>
            <person name="LaButti K."/>
            <person name="Lindquist E.A."/>
            <person name="Lipzen A."/>
            <person name="Lundell T."/>
            <person name="Morin E."/>
            <person name="Murat C."/>
            <person name="Riley R."/>
            <person name="Ohm R."/>
            <person name="Sun H."/>
            <person name="Tunlid A."/>
            <person name="Henrissat B."/>
            <person name="Grigoriev I.V."/>
            <person name="Hibbett D.S."/>
            <person name="Martin F."/>
        </authorList>
    </citation>
    <scope>NUCLEOTIDE SEQUENCE [LARGE SCALE GENOMIC DNA]</scope>
    <source>
        <strain evidence="2">F 1598</strain>
    </source>
</reference>
<dbReference type="Proteomes" id="UP000054166">
    <property type="component" value="Unassembled WGS sequence"/>
</dbReference>
<protein>
    <submittedName>
        <fullName evidence="1">Uncharacterized protein</fullName>
    </submittedName>
</protein>
<evidence type="ECO:0000313" key="2">
    <source>
        <dbReference type="Proteomes" id="UP000054166"/>
    </source>
</evidence>
<sequence length="149" mass="16933">MQLEEMQRQVRVEATAGSASTSLANQLEEKRLGILSRLKVFHDLQRIYMPGSMRAIAEEDEIYRRNDMPPQPAELIKLWLPSDLDPQDRPIGCIAGLAEMEAKLREAQCHEALDNIHDRLHSKKHLIDRRNNCNLHSPMGPPGVYVNSG</sequence>
<gene>
    <name evidence="1" type="ORF">PILCRDRAFT_14267</name>
</gene>